<dbReference type="InterPro" id="IPR050397">
    <property type="entry name" value="Env_Response_Regulators"/>
</dbReference>
<protein>
    <recommendedName>
        <fullName evidence="2">Cyclic nucleotide-binding domain-containing protein</fullName>
    </recommendedName>
</protein>
<dbReference type="PROSITE" id="PS00889">
    <property type="entry name" value="CNMP_BINDING_2"/>
    <property type="match status" value="2"/>
</dbReference>
<dbReference type="InterPro" id="IPR018490">
    <property type="entry name" value="cNMP-bd_dom_sf"/>
</dbReference>
<keyword evidence="4" id="KW-1185">Reference proteome</keyword>
<reference evidence="3 4" key="1">
    <citation type="submission" date="2020-04" db="EMBL/GenBank/DDBJ databases">
        <title>Usitatibacter rugosus gen. nov., sp. nov. and Usitatibacter palustris sp. nov., novel members of Usitatibacteraceae fam. nov. within the order Nitrosomonadales isolated from soil.</title>
        <authorList>
            <person name="Huber K.J."/>
            <person name="Neumann-Schaal M."/>
            <person name="Geppert A."/>
            <person name="Luckner M."/>
            <person name="Wanner G."/>
            <person name="Overmann J."/>
        </authorList>
    </citation>
    <scope>NUCLEOTIDE SEQUENCE [LARGE SCALE GENOMIC DNA]</scope>
    <source>
        <strain evidence="3 4">0125_3</strain>
    </source>
</reference>
<organism evidence="3 4">
    <name type="scientific">Usitatibacter rugosus</name>
    <dbReference type="NCBI Taxonomy" id="2732067"/>
    <lineage>
        <taxon>Bacteria</taxon>
        <taxon>Pseudomonadati</taxon>
        <taxon>Pseudomonadota</taxon>
        <taxon>Betaproteobacteria</taxon>
        <taxon>Nitrosomonadales</taxon>
        <taxon>Usitatibacteraceae</taxon>
        <taxon>Usitatibacter</taxon>
    </lineage>
</organism>
<proteinExistence type="predicted"/>
<name>A0A6M4GRI7_9PROT</name>
<evidence type="ECO:0000313" key="3">
    <source>
        <dbReference type="EMBL" id="QJR09686.1"/>
    </source>
</evidence>
<dbReference type="PROSITE" id="PS50042">
    <property type="entry name" value="CNMP_BINDING_3"/>
    <property type="match status" value="2"/>
</dbReference>
<dbReference type="Proteomes" id="UP000501534">
    <property type="component" value="Chromosome"/>
</dbReference>
<dbReference type="InterPro" id="IPR014710">
    <property type="entry name" value="RmlC-like_jellyroll"/>
</dbReference>
<gene>
    <name evidence="3" type="ORF">DSM104443_00735</name>
</gene>
<dbReference type="InterPro" id="IPR018488">
    <property type="entry name" value="cNMP-bd_CS"/>
</dbReference>
<dbReference type="SUPFAM" id="SSF51206">
    <property type="entry name" value="cAMP-binding domain-like"/>
    <property type="match status" value="2"/>
</dbReference>
<dbReference type="GO" id="GO:0005829">
    <property type="term" value="C:cytosol"/>
    <property type="evidence" value="ECO:0007669"/>
    <property type="project" value="TreeGrafter"/>
</dbReference>
<dbReference type="InterPro" id="IPR000595">
    <property type="entry name" value="cNMP-bd_dom"/>
</dbReference>
<accession>A0A6M4GRI7</accession>
<dbReference type="KEGG" id="uru:DSM104443_00735"/>
<evidence type="ECO:0000313" key="4">
    <source>
        <dbReference type="Proteomes" id="UP000501534"/>
    </source>
</evidence>
<dbReference type="PANTHER" id="PTHR24567:SF74">
    <property type="entry name" value="HTH-TYPE TRANSCRIPTIONAL REGULATOR ARCR"/>
    <property type="match status" value="1"/>
</dbReference>
<dbReference type="SMART" id="SM00100">
    <property type="entry name" value="cNMP"/>
    <property type="match status" value="2"/>
</dbReference>
<dbReference type="RefSeq" id="WP_171089598.1">
    <property type="nucleotide sequence ID" value="NZ_CP053069.1"/>
</dbReference>
<dbReference type="AlphaFoldDB" id="A0A6M4GRI7"/>
<dbReference type="Gene3D" id="2.60.120.10">
    <property type="entry name" value="Jelly Rolls"/>
    <property type="match status" value="2"/>
</dbReference>
<dbReference type="GO" id="GO:0003700">
    <property type="term" value="F:DNA-binding transcription factor activity"/>
    <property type="evidence" value="ECO:0007669"/>
    <property type="project" value="TreeGrafter"/>
</dbReference>
<feature type="region of interest" description="Disordered" evidence="1">
    <location>
        <begin position="1"/>
        <end position="38"/>
    </location>
</feature>
<sequence length="315" mass="33051">MSDTDDFDFTKPSPAPGAAPAPSAGTPTPPAPPAAAPFKATTSRFYDPAVAARVFKAAGKEEKCAPNQLLFTEDDPSQKGGFLRSGSRMYYIAEGEVTLTRAGKALDIVGQGDVFGEMSVISGRPRSATATAKTGGLVYSMDASELETALGQSPEFAMMLASVMYDRLRLIAARVASRALKPGSAAREASVFEPGLMERLQKALPTGALLRYPQGTIIMKEGQVGVYMYVVKSGKVAIAIGSNIVEVVGPGGAFGEMAVIDQSPRTARAGSTEDTELLAIDRATLLGAVKKEPAFAMAMLRGIADRLRHMNSLLG</sequence>
<feature type="domain" description="Cyclic nucleotide-binding" evidence="2">
    <location>
        <begin position="86"/>
        <end position="167"/>
    </location>
</feature>
<evidence type="ECO:0000259" key="2">
    <source>
        <dbReference type="PROSITE" id="PS50042"/>
    </source>
</evidence>
<dbReference type="PANTHER" id="PTHR24567">
    <property type="entry name" value="CRP FAMILY TRANSCRIPTIONAL REGULATORY PROTEIN"/>
    <property type="match status" value="1"/>
</dbReference>
<feature type="domain" description="Cyclic nucleotide-binding" evidence="2">
    <location>
        <begin position="212"/>
        <end position="285"/>
    </location>
</feature>
<dbReference type="EMBL" id="CP053069">
    <property type="protein sequence ID" value="QJR09686.1"/>
    <property type="molecule type" value="Genomic_DNA"/>
</dbReference>
<dbReference type="Pfam" id="PF00027">
    <property type="entry name" value="cNMP_binding"/>
    <property type="match status" value="2"/>
</dbReference>
<evidence type="ECO:0000256" key="1">
    <source>
        <dbReference type="SAM" id="MobiDB-lite"/>
    </source>
</evidence>
<dbReference type="CDD" id="cd00038">
    <property type="entry name" value="CAP_ED"/>
    <property type="match status" value="2"/>
</dbReference>